<dbReference type="AlphaFoldDB" id="A0A645JNA2"/>
<dbReference type="EMBL" id="VSSQ01144813">
    <property type="protein sequence ID" value="MPN64239.1"/>
    <property type="molecule type" value="Genomic_DNA"/>
</dbReference>
<name>A0A645JNA2_9ZZZZ</name>
<protein>
    <submittedName>
        <fullName evidence="1">Uncharacterized protein</fullName>
    </submittedName>
</protein>
<accession>A0A645JNA2</accession>
<comment type="caution">
    <text evidence="1">The sequence shown here is derived from an EMBL/GenBank/DDBJ whole genome shotgun (WGS) entry which is preliminary data.</text>
</comment>
<sequence>MTYEDLYCNGVEQGVAKVKDIFAFLGLKAPNTNEFVKFLEPQNEQINTAQTYEKVPNIREINDRFGSKENGYLF</sequence>
<reference evidence="1" key="1">
    <citation type="submission" date="2019-08" db="EMBL/GenBank/DDBJ databases">
        <authorList>
            <person name="Kucharzyk K."/>
            <person name="Murdoch R.W."/>
            <person name="Higgins S."/>
            <person name="Loffler F."/>
        </authorList>
    </citation>
    <scope>NUCLEOTIDE SEQUENCE</scope>
</reference>
<evidence type="ECO:0000313" key="1">
    <source>
        <dbReference type="EMBL" id="MPN64239.1"/>
    </source>
</evidence>
<proteinExistence type="predicted"/>
<gene>
    <name evidence="1" type="ORF">SDC9_212010</name>
</gene>
<organism evidence="1">
    <name type="scientific">bioreactor metagenome</name>
    <dbReference type="NCBI Taxonomy" id="1076179"/>
    <lineage>
        <taxon>unclassified sequences</taxon>
        <taxon>metagenomes</taxon>
        <taxon>ecological metagenomes</taxon>
    </lineage>
</organism>